<evidence type="ECO:0000259" key="4">
    <source>
        <dbReference type="Pfam" id="PF24517"/>
    </source>
</evidence>
<dbReference type="EMBL" id="JAAAMU010000014">
    <property type="protein sequence ID" value="NBC71917.1"/>
    <property type="molecule type" value="Genomic_DNA"/>
</dbReference>
<evidence type="ECO:0000313" key="6">
    <source>
        <dbReference type="Proteomes" id="UP000558113"/>
    </source>
</evidence>
<keyword evidence="2" id="KW-0964">Secreted</keyword>
<dbReference type="Pfam" id="PF24517">
    <property type="entry name" value="CBM96"/>
    <property type="match status" value="1"/>
</dbReference>
<accession>A0A7X4YST7</accession>
<dbReference type="AlphaFoldDB" id="A0A7X4YST7"/>
<dbReference type="Proteomes" id="UP000558113">
    <property type="component" value="Unassembled WGS sequence"/>
</dbReference>
<proteinExistence type="predicted"/>
<keyword evidence="3" id="KW-0732">Signal</keyword>
<dbReference type="RefSeq" id="WP_161702351.1">
    <property type="nucleotide sequence ID" value="NZ_JAAAMU010000014.1"/>
</dbReference>
<evidence type="ECO:0000256" key="2">
    <source>
        <dbReference type="ARBA" id="ARBA00022525"/>
    </source>
</evidence>
<sequence>MGFSTNIGSWEAYFARENATNKPELVITTSGGSTGGTLQPIADTDTQSDVAAGTNATLYASQWSTIFAKFSLSGVSGVTGAKVRIYHSAHVTNHTLTVSGASTESWSEGGAKPTLGTAIASKAVSAAGYVELDVTSAVQSKLSGGQSSITLGFSTNVGGWEAYLSRESATNKPELILTTGGGSTNPPPSGTMKMGTNFWFLAPSWSGETPFVSGINWATAYSTGTNIWNPTFIAELSPYTTLRFMDWGLTNNSKIQTWSQRRLPADAGNAEVGLIDSGSPVTAGLAYEWMIDLCNRTNKDLWINLPHMADDNYANQLAALIKSKLNGNLKVYVEYSNETWNGGFAQFQYTLDQGIALGLPGSNQWYQGGAFSLYKSVRIWNQFATVFGTQMSSRVVRVGAFSGNYDIFDQGYNAVINSSTWNPTGQKADLFAIAPYVGAELDGSSATIQSQFHAAIDQVFTDRVLTAYAIAQKYNVKLGTYEGGQHLLTNAQAWSGNQQIYTEYIYMLNKFAPYFTLFNHYTNAGSWGSGGAWGAKAFTGQSNAAAPKYRALLDWVAAHP</sequence>
<dbReference type="GO" id="GO:0005576">
    <property type="term" value="C:extracellular region"/>
    <property type="evidence" value="ECO:0007669"/>
    <property type="project" value="UniProtKB-SubCell"/>
</dbReference>
<protein>
    <submittedName>
        <fullName evidence="5">DNRLRE domain-containing protein</fullName>
    </submittedName>
</protein>
<feature type="domain" description="Carbohydrate-binding module family 96" evidence="4">
    <location>
        <begin position="38"/>
        <end position="179"/>
    </location>
</feature>
<evidence type="ECO:0000256" key="3">
    <source>
        <dbReference type="ARBA" id="ARBA00022729"/>
    </source>
</evidence>
<gene>
    <name evidence="5" type="ORF">GT003_23215</name>
</gene>
<comment type="subcellular location">
    <subcellularLocation>
        <location evidence="1">Secreted</location>
    </subcellularLocation>
</comment>
<evidence type="ECO:0000256" key="1">
    <source>
        <dbReference type="ARBA" id="ARBA00004613"/>
    </source>
</evidence>
<dbReference type="InterPro" id="IPR055372">
    <property type="entry name" value="CBM96"/>
</dbReference>
<name>A0A7X4YST7_9BACL</name>
<comment type="caution">
    <text evidence="5">The sequence shown here is derived from an EMBL/GenBank/DDBJ whole genome shotgun (WGS) entry which is preliminary data.</text>
</comment>
<keyword evidence="6" id="KW-1185">Reference proteome</keyword>
<evidence type="ECO:0000313" key="5">
    <source>
        <dbReference type="EMBL" id="NBC71917.1"/>
    </source>
</evidence>
<dbReference type="OrthoDB" id="7783360at2"/>
<reference evidence="5 6" key="1">
    <citation type="submission" date="2020-01" db="EMBL/GenBank/DDBJ databases">
        <title>Paenibacillus soybeanensis sp. nov. isolated from the nodules of soybean (Glycine max(L.) Merr).</title>
        <authorList>
            <person name="Wang H."/>
        </authorList>
    </citation>
    <scope>NUCLEOTIDE SEQUENCE [LARGE SCALE GENOMIC DNA]</scope>
    <source>
        <strain evidence="5 6">DSM 23054</strain>
    </source>
</reference>
<organism evidence="5 6">
    <name type="scientific">Paenibacillus sacheonensis</name>
    <dbReference type="NCBI Taxonomy" id="742054"/>
    <lineage>
        <taxon>Bacteria</taxon>
        <taxon>Bacillati</taxon>
        <taxon>Bacillota</taxon>
        <taxon>Bacilli</taxon>
        <taxon>Bacillales</taxon>
        <taxon>Paenibacillaceae</taxon>
        <taxon>Paenibacillus</taxon>
    </lineage>
</organism>
<dbReference type="NCBIfam" id="NF033679">
    <property type="entry name" value="DNRLRE_dom"/>
    <property type="match status" value="1"/>
</dbReference>